<organism evidence="3 4">
    <name type="scientific">Chryseobacterium edaphi</name>
    <dbReference type="NCBI Taxonomy" id="2976532"/>
    <lineage>
        <taxon>Bacteria</taxon>
        <taxon>Pseudomonadati</taxon>
        <taxon>Bacteroidota</taxon>
        <taxon>Flavobacteriia</taxon>
        <taxon>Flavobacteriales</taxon>
        <taxon>Weeksellaceae</taxon>
        <taxon>Chryseobacterium group</taxon>
        <taxon>Chryseobacterium</taxon>
    </lineage>
</organism>
<dbReference type="Pfam" id="PF14559">
    <property type="entry name" value="TPR_19"/>
    <property type="match status" value="1"/>
</dbReference>
<gene>
    <name evidence="3" type="ORF">NZ698_15750</name>
</gene>
<dbReference type="Proteomes" id="UP001208649">
    <property type="component" value="Unassembled WGS sequence"/>
</dbReference>
<dbReference type="InterPro" id="IPR011990">
    <property type="entry name" value="TPR-like_helical_dom_sf"/>
</dbReference>
<protein>
    <recommendedName>
        <fullName evidence="5">Tetratricopeptide repeat protein</fullName>
    </recommendedName>
</protein>
<feature type="repeat" description="TPR" evidence="1">
    <location>
        <begin position="21"/>
        <end position="54"/>
    </location>
</feature>
<dbReference type="PROSITE" id="PS50005">
    <property type="entry name" value="TPR"/>
    <property type="match status" value="1"/>
</dbReference>
<evidence type="ECO:0000256" key="2">
    <source>
        <dbReference type="SAM" id="SignalP"/>
    </source>
</evidence>
<dbReference type="Gene3D" id="1.25.40.10">
    <property type="entry name" value="Tetratricopeptide repeat domain"/>
    <property type="match status" value="1"/>
</dbReference>
<keyword evidence="1" id="KW-0802">TPR repeat</keyword>
<sequence length="212" mass="24704">MKKIFLLLLIVFSHSFFCQDITVYLDEGNELISKNKFSDAETTFRKGLKEDPENPILKSQLALALINQDKNDEAEKIIGEILVKQPEFTAALWYGGINNFSKSKPDFRKAIDYFEKAYNLIDSNSQQYFAVNYYVGRSYRKLLYSEGLTYQEVDRMLETYKKYVELQPDAEDSIDAKSFIKKVEEKRPGKNVGKWIITTQQNIEEMINKTTK</sequence>
<evidence type="ECO:0000313" key="3">
    <source>
        <dbReference type="EMBL" id="MCU7618649.1"/>
    </source>
</evidence>
<feature type="chain" id="PRO_5047018846" description="Tetratricopeptide repeat protein" evidence="2">
    <location>
        <begin position="19"/>
        <end position="212"/>
    </location>
</feature>
<dbReference type="SUPFAM" id="SSF48452">
    <property type="entry name" value="TPR-like"/>
    <property type="match status" value="1"/>
</dbReference>
<dbReference type="RefSeq" id="WP_263004158.1">
    <property type="nucleotide sequence ID" value="NZ_JAOTEM010000004.1"/>
</dbReference>
<dbReference type="InterPro" id="IPR019734">
    <property type="entry name" value="TPR_rpt"/>
</dbReference>
<keyword evidence="4" id="KW-1185">Reference proteome</keyword>
<evidence type="ECO:0008006" key="5">
    <source>
        <dbReference type="Google" id="ProtNLM"/>
    </source>
</evidence>
<dbReference type="SMART" id="SM00028">
    <property type="entry name" value="TPR"/>
    <property type="match status" value="3"/>
</dbReference>
<name>A0ABT2WB35_9FLAO</name>
<comment type="caution">
    <text evidence="3">The sequence shown here is derived from an EMBL/GenBank/DDBJ whole genome shotgun (WGS) entry which is preliminary data.</text>
</comment>
<keyword evidence="2" id="KW-0732">Signal</keyword>
<reference evidence="4" key="1">
    <citation type="submission" date="2023-07" db="EMBL/GenBank/DDBJ databases">
        <title>Chryseobacterium sp. strain PBS4-4 Genome sequencing and assembly.</title>
        <authorList>
            <person name="Jung Y."/>
        </authorList>
    </citation>
    <scope>NUCLEOTIDE SEQUENCE [LARGE SCALE GENOMIC DNA]</scope>
    <source>
        <strain evidence="4">PBS4-4</strain>
    </source>
</reference>
<accession>A0ABT2WB35</accession>
<evidence type="ECO:0000256" key="1">
    <source>
        <dbReference type="PROSITE-ProRule" id="PRU00339"/>
    </source>
</evidence>
<evidence type="ECO:0000313" key="4">
    <source>
        <dbReference type="Proteomes" id="UP001208649"/>
    </source>
</evidence>
<proteinExistence type="predicted"/>
<dbReference type="EMBL" id="JAOTEM010000004">
    <property type="protein sequence ID" value="MCU7618649.1"/>
    <property type="molecule type" value="Genomic_DNA"/>
</dbReference>
<feature type="signal peptide" evidence="2">
    <location>
        <begin position="1"/>
        <end position="18"/>
    </location>
</feature>